<evidence type="ECO:0000313" key="7">
    <source>
        <dbReference type="Proteomes" id="UP000241074"/>
    </source>
</evidence>
<dbReference type="GO" id="GO:0030170">
    <property type="term" value="F:pyridoxal phosphate binding"/>
    <property type="evidence" value="ECO:0007669"/>
    <property type="project" value="InterPro"/>
</dbReference>
<organism evidence="6 7">
    <name type="scientific">Ahniella affigens</name>
    <dbReference type="NCBI Taxonomy" id="2021234"/>
    <lineage>
        <taxon>Bacteria</taxon>
        <taxon>Pseudomonadati</taxon>
        <taxon>Pseudomonadota</taxon>
        <taxon>Gammaproteobacteria</taxon>
        <taxon>Lysobacterales</taxon>
        <taxon>Rhodanobacteraceae</taxon>
        <taxon>Ahniella</taxon>
    </lineage>
</organism>
<dbReference type="CDD" id="cd00610">
    <property type="entry name" value="OAT_like"/>
    <property type="match status" value="1"/>
</dbReference>
<evidence type="ECO:0000256" key="5">
    <source>
        <dbReference type="RuleBase" id="RU003560"/>
    </source>
</evidence>
<dbReference type="InterPro" id="IPR050103">
    <property type="entry name" value="Class-III_PLP-dep_AT"/>
</dbReference>
<dbReference type="PROSITE" id="PS00600">
    <property type="entry name" value="AA_TRANSFER_CLASS_3"/>
    <property type="match status" value="1"/>
</dbReference>
<comment type="cofactor">
    <cofactor evidence="1">
        <name>pyridoxal 5'-phosphate</name>
        <dbReference type="ChEBI" id="CHEBI:597326"/>
    </cofactor>
</comment>
<proteinExistence type="inferred from homology"/>
<keyword evidence="4 5" id="KW-0663">Pyridoxal phosphate</keyword>
<dbReference type="Gene3D" id="3.40.640.10">
    <property type="entry name" value="Type I PLP-dependent aspartate aminotransferase-like (Major domain)"/>
    <property type="match status" value="1"/>
</dbReference>
<protein>
    <submittedName>
        <fullName evidence="6">Aspartate aminotransferase family protein</fullName>
    </submittedName>
</protein>
<dbReference type="InterPro" id="IPR005814">
    <property type="entry name" value="Aminotrans_3"/>
</dbReference>
<dbReference type="InterPro" id="IPR015424">
    <property type="entry name" value="PyrdxlP-dep_Trfase"/>
</dbReference>
<dbReference type="AlphaFoldDB" id="A0A2P1PQU6"/>
<dbReference type="PANTHER" id="PTHR11986">
    <property type="entry name" value="AMINOTRANSFERASE CLASS III"/>
    <property type="match status" value="1"/>
</dbReference>
<dbReference type="GO" id="GO:0008483">
    <property type="term" value="F:transaminase activity"/>
    <property type="evidence" value="ECO:0007669"/>
    <property type="project" value="UniProtKB-KW"/>
</dbReference>
<dbReference type="GO" id="GO:0042802">
    <property type="term" value="F:identical protein binding"/>
    <property type="evidence" value="ECO:0007669"/>
    <property type="project" value="TreeGrafter"/>
</dbReference>
<dbReference type="InterPro" id="IPR049704">
    <property type="entry name" value="Aminotrans_3_PPA_site"/>
</dbReference>
<evidence type="ECO:0000256" key="2">
    <source>
        <dbReference type="ARBA" id="ARBA00022576"/>
    </source>
</evidence>
<dbReference type="PANTHER" id="PTHR11986:SF79">
    <property type="entry name" value="ACETYLORNITHINE AMINOTRANSFERASE, MITOCHONDRIAL"/>
    <property type="match status" value="1"/>
</dbReference>
<dbReference type="RefSeq" id="WP_106891147.1">
    <property type="nucleotide sequence ID" value="NZ_CP027860.1"/>
</dbReference>
<dbReference type="InterPro" id="IPR015421">
    <property type="entry name" value="PyrdxlP-dep_Trfase_major"/>
</dbReference>
<keyword evidence="3 6" id="KW-0808">Transferase</keyword>
<dbReference type="Pfam" id="PF00202">
    <property type="entry name" value="Aminotran_3"/>
    <property type="match status" value="1"/>
</dbReference>
<keyword evidence="2 6" id="KW-0032">Aminotransferase</keyword>
<dbReference type="PIRSF" id="PIRSF000521">
    <property type="entry name" value="Transaminase_4ab_Lys_Orn"/>
    <property type="match status" value="1"/>
</dbReference>
<keyword evidence="7" id="KW-1185">Reference proteome</keyword>
<dbReference type="FunFam" id="3.40.640.10:FF:000004">
    <property type="entry name" value="Acetylornithine aminotransferase"/>
    <property type="match status" value="1"/>
</dbReference>
<dbReference type="Proteomes" id="UP000241074">
    <property type="component" value="Chromosome"/>
</dbReference>
<evidence type="ECO:0000256" key="1">
    <source>
        <dbReference type="ARBA" id="ARBA00001933"/>
    </source>
</evidence>
<dbReference type="Gene3D" id="3.90.1150.10">
    <property type="entry name" value="Aspartate Aminotransferase, domain 1"/>
    <property type="match status" value="1"/>
</dbReference>
<accession>A0A2P1PQU6</accession>
<comment type="similarity">
    <text evidence="5">Belongs to the class-III pyridoxal-phosphate-dependent aminotransferase family.</text>
</comment>
<sequence length="423" mass="45333">MIALIPDVEELIDTHHDHVNRGMARLMRLLNLGVEATADGAHVLDHQGTRYLDCGGYCVFLLGRKHPRVLQAAYQQLEHVALGSRLLVNRQQAEAAKALAQIAPSGLSYVWLANSGAEAVEAAIKLAKVNGRQRFVAMKGGFHGKTLGALSLTHSPKYRLPFAPLLPGVSFVDYGDVDALAHALADTGSETAVVLEPIQSEAGVILPPAGYLKAVEDLCRQRGALLIIDEISTGLGRTGSWWACQDEGVTPDILLCGKALSGGIVPVSAVLCRAELYEAFNRNPLVHTSTFAGSPLVSAVVSATIEALIALDAPQRARQLGDQIRNGLNAIQARRQFPFLKAIRGRGLLLALEFSEEAFAGEFLLEMVAHHVLISHSLNAHATARLTPPVTLSDANVAELLTAAEDALLAIHHRYFGSKEHLA</sequence>
<dbReference type="KEGG" id="xba:C7S18_08445"/>
<evidence type="ECO:0000256" key="3">
    <source>
        <dbReference type="ARBA" id="ARBA00022679"/>
    </source>
</evidence>
<dbReference type="InterPro" id="IPR015422">
    <property type="entry name" value="PyrdxlP-dep_Trfase_small"/>
</dbReference>
<gene>
    <name evidence="6" type="ORF">C7S18_08445</name>
</gene>
<evidence type="ECO:0000256" key="4">
    <source>
        <dbReference type="ARBA" id="ARBA00022898"/>
    </source>
</evidence>
<dbReference type="OrthoDB" id="9801052at2"/>
<reference evidence="6 7" key="1">
    <citation type="submission" date="2018-03" db="EMBL/GenBank/DDBJ databases">
        <title>Ahniella affigens gen. nov., sp. nov., a gammaproteobacterium isolated from sandy soil near a stream.</title>
        <authorList>
            <person name="Ko Y."/>
            <person name="Kim J.-H."/>
        </authorList>
    </citation>
    <scope>NUCLEOTIDE SEQUENCE [LARGE SCALE GENOMIC DNA]</scope>
    <source>
        <strain evidence="6 7">D13</strain>
    </source>
</reference>
<evidence type="ECO:0000313" key="6">
    <source>
        <dbReference type="EMBL" id="AVP97223.1"/>
    </source>
</evidence>
<reference evidence="6 7" key="2">
    <citation type="submission" date="2018-03" db="EMBL/GenBank/DDBJ databases">
        <authorList>
            <person name="Keele B.F."/>
        </authorList>
    </citation>
    <scope>NUCLEOTIDE SEQUENCE [LARGE SCALE GENOMIC DNA]</scope>
    <source>
        <strain evidence="6 7">D13</strain>
    </source>
</reference>
<dbReference type="SUPFAM" id="SSF53383">
    <property type="entry name" value="PLP-dependent transferases"/>
    <property type="match status" value="1"/>
</dbReference>
<dbReference type="EMBL" id="CP027860">
    <property type="protein sequence ID" value="AVP97223.1"/>
    <property type="molecule type" value="Genomic_DNA"/>
</dbReference>
<name>A0A2P1PQU6_9GAMM</name>